<evidence type="ECO:0000256" key="1">
    <source>
        <dbReference type="SAM" id="SignalP"/>
    </source>
</evidence>
<protein>
    <submittedName>
        <fullName evidence="2">Uncharacterized protein</fullName>
    </submittedName>
</protein>
<evidence type="ECO:0000313" key="2">
    <source>
        <dbReference type="EMBL" id="NOJ73582.1"/>
    </source>
</evidence>
<feature type="chain" id="PRO_5042834575" evidence="1">
    <location>
        <begin position="27"/>
        <end position="160"/>
    </location>
</feature>
<accession>A0AAP7DKA9</accession>
<reference evidence="2 3" key="1">
    <citation type="submission" date="2020-05" db="EMBL/GenBank/DDBJ databases">
        <title>Whole genome sequencing and identification of novel metabolites from Paenibacillus alvei strain JR949.</title>
        <authorList>
            <person name="Rajendhran J."/>
            <person name="Sree Pranav P."/>
            <person name="Mahalakshmi B."/>
            <person name="Karthikeyan R."/>
        </authorList>
    </citation>
    <scope>NUCLEOTIDE SEQUENCE [LARGE SCALE GENOMIC DNA]</scope>
    <source>
        <strain evidence="2 3">JR949</strain>
    </source>
</reference>
<dbReference type="RefSeq" id="WP_171419311.1">
    <property type="nucleotide sequence ID" value="NZ_JABFOR010000049.1"/>
</dbReference>
<feature type="signal peptide" evidence="1">
    <location>
        <begin position="1"/>
        <end position="26"/>
    </location>
</feature>
<proteinExistence type="predicted"/>
<dbReference type="Proteomes" id="UP000552038">
    <property type="component" value="Unassembled WGS sequence"/>
</dbReference>
<name>A0AAP7DKA9_PAEAL</name>
<keyword evidence="1" id="KW-0732">Signal</keyword>
<dbReference type="AlphaFoldDB" id="A0AAP7DKA9"/>
<dbReference type="EMBL" id="JABFOR010000049">
    <property type="protein sequence ID" value="NOJ73582.1"/>
    <property type="molecule type" value="Genomic_DNA"/>
</dbReference>
<gene>
    <name evidence="2" type="ORF">HMI46_24015</name>
</gene>
<organism evidence="2 3">
    <name type="scientific">Paenibacillus alvei</name>
    <name type="common">Bacillus alvei</name>
    <dbReference type="NCBI Taxonomy" id="44250"/>
    <lineage>
        <taxon>Bacteria</taxon>
        <taxon>Bacillati</taxon>
        <taxon>Bacillota</taxon>
        <taxon>Bacilli</taxon>
        <taxon>Bacillales</taxon>
        <taxon>Paenibacillaceae</taxon>
        <taxon>Paenibacillus</taxon>
    </lineage>
</organism>
<sequence length="160" mass="17829">MKLKNMLSTFIVFVLAMGVFSQSAFAMTGVGDTKENAISLFPEMISSGWGVGQQDVNMYIDSASDQDWFKWTNITGKDLVLRAAIQPKDENSYLRIGMIIQYPSGKQTSIFYADPSTGPEKAKTLDGFQLPPGATVYISIDASTFGTPSQYWFLFRLFQF</sequence>
<comment type="caution">
    <text evidence="2">The sequence shown here is derived from an EMBL/GenBank/DDBJ whole genome shotgun (WGS) entry which is preliminary data.</text>
</comment>
<evidence type="ECO:0000313" key="3">
    <source>
        <dbReference type="Proteomes" id="UP000552038"/>
    </source>
</evidence>